<protein>
    <submittedName>
        <fullName evidence="5">Beta-eliminating lyase</fullName>
    </submittedName>
</protein>
<proteinExistence type="inferred from homology"/>
<dbReference type="InterPro" id="IPR015424">
    <property type="entry name" value="PyrdxlP-dep_Trfase"/>
</dbReference>
<dbReference type="Gene3D" id="3.90.1150.10">
    <property type="entry name" value="Aspartate Aminotransferase, domain 1"/>
    <property type="match status" value="1"/>
</dbReference>
<evidence type="ECO:0000259" key="4">
    <source>
        <dbReference type="Pfam" id="PF01212"/>
    </source>
</evidence>
<evidence type="ECO:0000256" key="1">
    <source>
        <dbReference type="ARBA" id="ARBA00001933"/>
    </source>
</evidence>
<accession>A0ABC9TYY5</accession>
<dbReference type="PANTHER" id="PTHR48097:SF5">
    <property type="entry name" value="LOW SPECIFICITY L-THREONINE ALDOLASE"/>
    <property type="match status" value="1"/>
</dbReference>
<sequence length="350" mass="38977">MYERTRRNNMYSFANDYSEGAHPRILEAMMNTNLEQNPGYGKDGHCERAAGLIRKECGREDIDVHFIPGGTQTNLLAIARALRPHEAVISAETGHINCHETGAVEATGHKILTIPSADGKIHAAEVSKLIRQHNAEFTVHPKLVYLSNTTELGTQYTKQELEELSHLCRLNHLYLFLDGARLASALTNAANDITLEDLAALTDLFYIGGTKNGALFGEALVIVNPELKSHFRYHLKQRGAMLAKGWLLGLQFETLFTDGLYYELGQHANEMAGILRAGFKDCGFSFLSDTASNQIFPIVSAKLAETLAKEYTFETERVFDNGDMAIRFVTSWATPEKAVRDFVSYLKNCN</sequence>
<organism evidence="5 6">
    <name type="scientific">[Clostridium] symbiosum ATCC 14940</name>
    <dbReference type="NCBI Taxonomy" id="411472"/>
    <lineage>
        <taxon>Bacteria</taxon>
        <taxon>Bacillati</taxon>
        <taxon>Bacillota</taxon>
        <taxon>Clostridia</taxon>
        <taxon>Lachnospirales</taxon>
        <taxon>Lachnospiraceae</taxon>
        <taxon>Otoolea</taxon>
    </lineage>
</organism>
<keyword evidence="5" id="KW-0456">Lyase</keyword>
<dbReference type="Proteomes" id="UP000016491">
    <property type="component" value="Unassembled WGS sequence"/>
</dbReference>
<comment type="cofactor">
    <cofactor evidence="1">
        <name>pyridoxal 5'-phosphate</name>
        <dbReference type="ChEBI" id="CHEBI:597326"/>
    </cofactor>
</comment>
<dbReference type="EMBL" id="AWSU01000151">
    <property type="protein sequence ID" value="ERI77521.1"/>
    <property type="molecule type" value="Genomic_DNA"/>
</dbReference>
<dbReference type="AlphaFoldDB" id="A0ABC9TYY5"/>
<dbReference type="PANTHER" id="PTHR48097">
    <property type="entry name" value="L-THREONINE ALDOLASE-RELATED"/>
    <property type="match status" value="1"/>
</dbReference>
<reference evidence="5 6" key="1">
    <citation type="submission" date="2013-07" db="EMBL/GenBank/DDBJ databases">
        <authorList>
            <person name="Weinstock G."/>
            <person name="Sodergren E."/>
            <person name="Wylie T."/>
            <person name="Fulton L."/>
            <person name="Fulton R."/>
            <person name="Fronick C."/>
            <person name="O'Laughlin M."/>
            <person name="Godfrey J."/>
            <person name="Miner T."/>
            <person name="Herter B."/>
            <person name="Appelbaum E."/>
            <person name="Cordes M."/>
            <person name="Lek S."/>
            <person name="Wollam A."/>
            <person name="Pepin K.H."/>
            <person name="Palsikar V.B."/>
            <person name="Mitreva M."/>
            <person name="Wilson R.K."/>
        </authorList>
    </citation>
    <scope>NUCLEOTIDE SEQUENCE [LARGE SCALE GENOMIC DNA]</scope>
    <source>
        <strain evidence="5 6">ATCC 14940</strain>
    </source>
</reference>
<evidence type="ECO:0000313" key="5">
    <source>
        <dbReference type="EMBL" id="ERI77521.1"/>
    </source>
</evidence>
<dbReference type="SUPFAM" id="SSF53383">
    <property type="entry name" value="PLP-dependent transferases"/>
    <property type="match status" value="1"/>
</dbReference>
<evidence type="ECO:0000256" key="3">
    <source>
        <dbReference type="ARBA" id="ARBA00022898"/>
    </source>
</evidence>
<dbReference type="Pfam" id="PF01212">
    <property type="entry name" value="Beta_elim_lyase"/>
    <property type="match status" value="1"/>
</dbReference>
<gene>
    <name evidence="5" type="ORF">CLOSYM_01969</name>
</gene>
<comment type="caution">
    <text evidence="5">The sequence shown here is derived from an EMBL/GenBank/DDBJ whole genome shotgun (WGS) entry which is preliminary data.</text>
</comment>
<evidence type="ECO:0000313" key="6">
    <source>
        <dbReference type="Proteomes" id="UP000016491"/>
    </source>
</evidence>
<name>A0ABC9TYY5_CLOSY</name>
<evidence type="ECO:0000256" key="2">
    <source>
        <dbReference type="ARBA" id="ARBA00006966"/>
    </source>
</evidence>
<dbReference type="InterPro" id="IPR015421">
    <property type="entry name" value="PyrdxlP-dep_Trfase_major"/>
</dbReference>
<comment type="similarity">
    <text evidence="2">Belongs to the threonine aldolase family.</text>
</comment>
<dbReference type="InterPro" id="IPR015422">
    <property type="entry name" value="PyrdxlP-dep_Trfase_small"/>
</dbReference>
<feature type="domain" description="Aromatic amino acid beta-eliminating lyase/threonine aldolase" evidence="4">
    <location>
        <begin position="23"/>
        <end position="249"/>
    </location>
</feature>
<keyword evidence="3" id="KW-0663">Pyridoxal phosphate</keyword>
<dbReference type="Gene3D" id="3.40.640.10">
    <property type="entry name" value="Type I PLP-dependent aspartate aminotransferase-like (Major domain)"/>
    <property type="match status" value="1"/>
</dbReference>
<dbReference type="GO" id="GO:0016829">
    <property type="term" value="F:lyase activity"/>
    <property type="evidence" value="ECO:0007669"/>
    <property type="project" value="UniProtKB-KW"/>
</dbReference>
<dbReference type="InterPro" id="IPR001597">
    <property type="entry name" value="ArAA_b-elim_lyase/Thr_aldolase"/>
</dbReference>